<dbReference type="RefSeq" id="WP_010836234.1">
    <property type="nucleotide sequence ID" value="NZ_QRCM01000001.1"/>
</dbReference>
<gene>
    <name evidence="1" type="ORF">DW322_14250</name>
</gene>
<comment type="caution">
    <text evidence="1">The sequence shown here is derived from an EMBL/GenBank/DDBJ whole genome shotgun (WGS) entry which is preliminary data.</text>
</comment>
<evidence type="ECO:0000313" key="1">
    <source>
        <dbReference type="EMBL" id="TXG91168.1"/>
    </source>
</evidence>
<proteinExistence type="predicted"/>
<name>A0A6P2CJM7_9NOCA</name>
<dbReference type="Proteomes" id="UP000471120">
    <property type="component" value="Unassembled WGS sequence"/>
</dbReference>
<dbReference type="EMBL" id="QRCM01000001">
    <property type="protein sequence ID" value="TXG91168.1"/>
    <property type="molecule type" value="Genomic_DNA"/>
</dbReference>
<dbReference type="AlphaFoldDB" id="A0A6P2CJM7"/>
<organism evidence="1 2">
    <name type="scientific">Rhodococcus rhodnii</name>
    <dbReference type="NCBI Taxonomy" id="38312"/>
    <lineage>
        <taxon>Bacteria</taxon>
        <taxon>Bacillati</taxon>
        <taxon>Actinomycetota</taxon>
        <taxon>Actinomycetes</taxon>
        <taxon>Mycobacteriales</taxon>
        <taxon>Nocardiaceae</taxon>
        <taxon>Rhodococcus</taxon>
    </lineage>
</organism>
<protein>
    <submittedName>
        <fullName evidence="1">Uncharacterized protein</fullName>
    </submittedName>
</protein>
<reference evidence="1 2" key="1">
    <citation type="submission" date="2018-07" db="EMBL/GenBank/DDBJ databases">
        <title>Genome sequence of Rhodococcus rhodnii ATCC 35071 from Rhodnius prolixus.</title>
        <authorList>
            <person name="Patel V."/>
            <person name="Vogel K.J."/>
        </authorList>
    </citation>
    <scope>NUCLEOTIDE SEQUENCE [LARGE SCALE GENOMIC DNA]</scope>
    <source>
        <strain evidence="1 2">ATCC 35071</strain>
    </source>
</reference>
<accession>A0A6P2CJM7</accession>
<evidence type="ECO:0000313" key="2">
    <source>
        <dbReference type="Proteomes" id="UP000471120"/>
    </source>
</evidence>
<sequence>MTASRRRPESCQWCGRDCGDTGLGRRRLYCGRSCRQRAYEQRNRAKALGLPEGSVVLTADEVTSIADRIFTARCAAEDVATAVDEGAASTELAALCSTLVDALREAERLR</sequence>